<feature type="transmembrane region" description="Helical" evidence="8">
    <location>
        <begin position="175"/>
        <end position="192"/>
    </location>
</feature>
<comment type="caution">
    <text evidence="10">The sequence shown here is derived from an EMBL/GenBank/DDBJ whole genome shotgun (WGS) entry which is preliminary data.</text>
</comment>
<dbReference type="PANTHER" id="PTHR33908">
    <property type="entry name" value="MANNOSYLTRANSFERASE YKCB-RELATED"/>
    <property type="match status" value="1"/>
</dbReference>
<feature type="transmembrane region" description="Helical" evidence="8">
    <location>
        <begin position="127"/>
        <end position="146"/>
    </location>
</feature>
<feature type="transmembrane region" description="Helical" evidence="8">
    <location>
        <begin position="333"/>
        <end position="352"/>
    </location>
</feature>
<evidence type="ECO:0000256" key="7">
    <source>
        <dbReference type="ARBA" id="ARBA00023136"/>
    </source>
</evidence>
<dbReference type="AlphaFoldDB" id="A0A0M9GIP4"/>
<organism evidence="10 11">
    <name type="scientific">Pseudomonas asplenii</name>
    <dbReference type="NCBI Taxonomy" id="53407"/>
    <lineage>
        <taxon>Bacteria</taxon>
        <taxon>Pseudomonadati</taxon>
        <taxon>Pseudomonadota</taxon>
        <taxon>Gammaproteobacteria</taxon>
        <taxon>Pseudomonadales</taxon>
        <taxon>Pseudomonadaceae</taxon>
        <taxon>Pseudomonas</taxon>
    </lineage>
</organism>
<evidence type="ECO:0000256" key="6">
    <source>
        <dbReference type="ARBA" id="ARBA00022989"/>
    </source>
</evidence>
<feature type="transmembrane region" description="Helical" evidence="8">
    <location>
        <begin position="388"/>
        <end position="408"/>
    </location>
</feature>
<feature type="transmembrane region" description="Helical" evidence="8">
    <location>
        <begin position="420"/>
        <end position="437"/>
    </location>
</feature>
<keyword evidence="3" id="KW-0328">Glycosyltransferase</keyword>
<dbReference type="PANTHER" id="PTHR33908:SF11">
    <property type="entry name" value="MEMBRANE PROTEIN"/>
    <property type="match status" value="1"/>
</dbReference>
<protein>
    <submittedName>
        <fullName evidence="10">PMT family glycosyltransferase, 4-amino-4-deoxy-L-arabinose transferase</fullName>
    </submittedName>
</protein>
<feature type="transmembrane region" description="Helical" evidence="8">
    <location>
        <begin position="444"/>
        <end position="461"/>
    </location>
</feature>
<keyword evidence="2" id="KW-1003">Cell membrane</keyword>
<keyword evidence="4 10" id="KW-0808">Transferase</keyword>
<feature type="transmembrane region" description="Helical" evidence="8">
    <location>
        <begin position="152"/>
        <end position="168"/>
    </location>
</feature>
<dbReference type="InterPro" id="IPR050297">
    <property type="entry name" value="LipidA_mod_glycosyltrf_83"/>
</dbReference>
<proteinExistence type="predicted"/>
<feature type="transmembrane region" description="Helical" evidence="8">
    <location>
        <begin position="294"/>
        <end position="321"/>
    </location>
</feature>
<feature type="transmembrane region" description="Helical" evidence="8">
    <location>
        <begin position="52"/>
        <end position="72"/>
    </location>
</feature>
<evidence type="ECO:0000313" key="10">
    <source>
        <dbReference type="EMBL" id="KPA91875.1"/>
    </source>
</evidence>
<evidence type="ECO:0000256" key="1">
    <source>
        <dbReference type="ARBA" id="ARBA00004651"/>
    </source>
</evidence>
<name>A0A0M9GIP4_9PSED</name>
<feature type="transmembrane region" description="Helical" evidence="8">
    <location>
        <begin position="204"/>
        <end position="235"/>
    </location>
</feature>
<keyword evidence="11" id="KW-1185">Reference proteome</keyword>
<keyword evidence="5 8" id="KW-0812">Transmembrane</keyword>
<dbReference type="STRING" id="50340.PF66_01457"/>
<evidence type="ECO:0000259" key="9">
    <source>
        <dbReference type="Pfam" id="PF13231"/>
    </source>
</evidence>
<dbReference type="GO" id="GO:0009103">
    <property type="term" value="P:lipopolysaccharide biosynthetic process"/>
    <property type="evidence" value="ECO:0007669"/>
    <property type="project" value="UniProtKB-ARBA"/>
</dbReference>
<evidence type="ECO:0000256" key="4">
    <source>
        <dbReference type="ARBA" id="ARBA00022679"/>
    </source>
</evidence>
<evidence type="ECO:0000256" key="5">
    <source>
        <dbReference type="ARBA" id="ARBA00022692"/>
    </source>
</evidence>
<feature type="domain" description="Glycosyltransferase RgtA/B/C/D-like" evidence="9">
    <location>
        <begin position="111"/>
        <end position="265"/>
    </location>
</feature>
<reference evidence="10 11" key="1">
    <citation type="journal article" date="2015" name="PLoS ONE">
        <title>Rice-Infecting Pseudomonas Genomes Are Highly Accessorized and Harbor Multiple Putative Virulence Mechanisms to Cause Sheath Brown Rot.</title>
        <authorList>
            <person name="Quibod I.L."/>
            <person name="Grande G."/>
            <person name="Oreiro E.G."/>
            <person name="Borja F.N."/>
            <person name="Dossa G.S."/>
            <person name="Mauleon R."/>
            <person name="Cruz C.V."/>
            <person name="Oliva R."/>
        </authorList>
    </citation>
    <scope>NUCLEOTIDE SEQUENCE [LARGE SCALE GENOMIC DNA]</scope>
    <source>
        <strain evidence="10 11">IRRI 6609</strain>
    </source>
</reference>
<feature type="transmembrane region" description="Helical" evidence="8">
    <location>
        <begin position="104"/>
        <end position="120"/>
    </location>
</feature>
<keyword evidence="6 8" id="KW-1133">Transmembrane helix</keyword>
<sequence>MALVRHHLAGAGGAAVRLAREYAISLPPVSSALYKDSAVTLTSRATLNRQSLGLGLLALLLFLAGVHQQAAIGFDSRFVLFAQEMLRHGPGFFPTTYGEPYPDYSAFSTVLVWLFALPFGTVNALAAWLPSALAAAWIVVLMYRLVAPHSPRWALLSIALLLLSNTFITETRAVSLDLLLAAVGFSVFYLGYTADHFAAPKRHGWILALLVLGFAIRGPIGLVIPTGMLCSYYLLGGQWRRLFVFGFQALGLLAVCIALLLWLAWLDGGSVFLHEVIRMQFTGRMDGSEGSSGLLYYFGSSFGNYALAYPLAVLGGVALFAGGRQQRGPALQLMLYCLAAGLIVMLGLSVPQAKKARYILPMAPMIAIVAAFAFQAGQGRLFAWLRGLIQGLWLLLPALLIGGMILLHRRFPEELPTLGIAPWLVGALQVIAVMMLFKTRWRAIGLAACAVLAMWASYILVVEPVERTAYDTRTFTRAAQQLIHQAPAPVVLHAMGKDAKAIKFMVNLDEDLQPLFTDTPQQLQAVSGPAWLVMDRQDYQKLQGTPVGALVPVLSGRFDKNDFVLLKQP</sequence>
<feature type="transmembrane region" description="Helical" evidence="8">
    <location>
        <begin position="242"/>
        <end position="265"/>
    </location>
</feature>
<evidence type="ECO:0000256" key="3">
    <source>
        <dbReference type="ARBA" id="ARBA00022676"/>
    </source>
</evidence>
<dbReference type="PATRIC" id="fig|50340.43.peg.4612"/>
<comment type="subcellular location">
    <subcellularLocation>
        <location evidence="1">Cell membrane</location>
        <topology evidence="1">Multi-pass membrane protein</topology>
    </subcellularLocation>
</comment>
<feature type="transmembrane region" description="Helical" evidence="8">
    <location>
        <begin position="358"/>
        <end position="376"/>
    </location>
</feature>
<evidence type="ECO:0000313" key="11">
    <source>
        <dbReference type="Proteomes" id="UP000037931"/>
    </source>
</evidence>
<dbReference type="GO" id="GO:0005886">
    <property type="term" value="C:plasma membrane"/>
    <property type="evidence" value="ECO:0007669"/>
    <property type="project" value="UniProtKB-SubCell"/>
</dbReference>
<keyword evidence="7 8" id="KW-0472">Membrane</keyword>
<evidence type="ECO:0000256" key="8">
    <source>
        <dbReference type="SAM" id="Phobius"/>
    </source>
</evidence>
<dbReference type="EMBL" id="JSYZ01000004">
    <property type="protein sequence ID" value="KPA91875.1"/>
    <property type="molecule type" value="Genomic_DNA"/>
</dbReference>
<gene>
    <name evidence="10" type="ORF">PF66_01457</name>
</gene>
<dbReference type="Pfam" id="PF13231">
    <property type="entry name" value="PMT_2"/>
    <property type="match status" value="1"/>
</dbReference>
<dbReference type="GO" id="GO:0016763">
    <property type="term" value="F:pentosyltransferase activity"/>
    <property type="evidence" value="ECO:0007669"/>
    <property type="project" value="TreeGrafter"/>
</dbReference>
<accession>A0A0M9GIP4</accession>
<evidence type="ECO:0000256" key="2">
    <source>
        <dbReference type="ARBA" id="ARBA00022475"/>
    </source>
</evidence>
<dbReference type="Proteomes" id="UP000037931">
    <property type="component" value="Unassembled WGS sequence"/>
</dbReference>
<dbReference type="InterPro" id="IPR038731">
    <property type="entry name" value="RgtA/B/C-like"/>
</dbReference>